<dbReference type="Proteomes" id="UP000605897">
    <property type="component" value="Unassembled WGS sequence"/>
</dbReference>
<reference evidence="3" key="1">
    <citation type="journal article" date="2019" name="Int. J. Syst. Evol. Microbiol.">
        <title>The Global Catalogue of Microorganisms (GCM) 10K type strain sequencing project: providing services to taxonomists for standard genome sequencing and annotation.</title>
        <authorList>
            <consortium name="The Broad Institute Genomics Platform"/>
            <consortium name="The Broad Institute Genome Sequencing Center for Infectious Disease"/>
            <person name="Wu L."/>
            <person name="Ma J."/>
        </authorList>
    </citation>
    <scope>NUCLEOTIDE SEQUENCE [LARGE SCALE GENOMIC DNA]</scope>
    <source>
        <strain evidence="3">CGMCC 4.7677</strain>
    </source>
</reference>
<dbReference type="SUPFAM" id="SSF51161">
    <property type="entry name" value="Trimeric LpxA-like enzymes"/>
    <property type="match status" value="1"/>
</dbReference>
<evidence type="ECO:0000313" key="2">
    <source>
        <dbReference type="EMBL" id="GHE84186.1"/>
    </source>
</evidence>
<feature type="region of interest" description="Disordered" evidence="1">
    <location>
        <begin position="1"/>
        <end position="26"/>
    </location>
</feature>
<dbReference type="EMBL" id="BNAU01000001">
    <property type="protein sequence ID" value="GHE84186.1"/>
    <property type="molecule type" value="Genomic_DNA"/>
</dbReference>
<evidence type="ECO:0008006" key="4">
    <source>
        <dbReference type="Google" id="ProtNLM"/>
    </source>
</evidence>
<gene>
    <name evidence="2" type="ORF">GCM10017786_14610</name>
</gene>
<keyword evidence="3" id="KW-1185">Reference proteome</keyword>
<name>A0ABQ3IIZ2_9PSEU</name>
<dbReference type="PANTHER" id="PTHR13061">
    <property type="entry name" value="DYNACTIN SUBUNIT P25"/>
    <property type="match status" value="1"/>
</dbReference>
<sequence length="239" mass="25131">MPPRLSTNVTSETRQCARGRPGENPLVTAEPRGIRIRHRGREPQIHPTAYVAPTATLVGDVRVGPRARVMYGAVLDAEGSRIEVGEAAVICENAVLRGSAVAGDQPVLVGDHVFVGPQATLLGCEAGRCVYVATAATVLQSARLGAGSVVAVGALVHARTVVPDEYFVPPHTVALDAPVRLLPPGDPGLAQAVARVGFAQVAFGVDAEWTDRISRYERIAEVRVAEFGAHTDDEVLNPG</sequence>
<evidence type="ECO:0000256" key="1">
    <source>
        <dbReference type="SAM" id="MobiDB-lite"/>
    </source>
</evidence>
<evidence type="ECO:0000313" key="3">
    <source>
        <dbReference type="Proteomes" id="UP000605897"/>
    </source>
</evidence>
<dbReference type="Gene3D" id="2.160.10.10">
    <property type="entry name" value="Hexapeptide repeat proteins"/>
    <property type="match status" value="1"/>
</dbReference>
<accession>A0ABQ3IIZ2</accession>
<organism evidence="2 3">
    <name type="scientific">Amycolatopsis deserti</name>
    <dbReference type="NCBI Taxonomy" id="185696"/>
    <lineage>
        <taxon>Bacteria</taxon>
        <taxon>Bacillati</taxon>
        <taxon>Actinomycetota</taxon>
        <taxon>Actinomycetes</taxon>
        <taxon>Pseudonocardiales</taxon>
        <taxon>Pseudonocardiaceae</taxon>
        <taxon>Amycolatopsis</taxon>
    </lineage>
</organism>
<protein>
    <recommendedName>
        <fullName evidence="4">Acyltransferase</fullName>
    </recommendedName>
</protein>
<comment type="caution">
    <text evidence="2">The sequence shown here is derived from an EMBL/GenBank/DDBJ whole genome shotgun (WGS) entry which is preliminary data.</text>
</comment>
<proteinExistence type="predicted"/>
<dbReference type="InterPro" id="IPR011004">
    <property type="entry name" value="Trimer_LpxA-like_sf"/>
</dbReference>
<dbReference type="InterPro" id="IPR050484">
    <property type="entry name" value="Transf_Hexapept/Carb_Anhydrase"/>
</dbReference>
<feature type="compositionally biased region" description="Polar residues" evidence="1">
    <location>
        <begin position="1"/>
        <end position="14"/>
    </location>
</feature>
<dbReference type="PANTHER" id="PTHR13061:SF29">
    <property type="entry name" value="GAMMA CARBONIC ANHYDRASE-LIKE 1, MITOCHONDRIAL-RELATED"/>
    <property type="match status" value="1"/>
</dbReference>